<evidence type="ECO:0000313" key="3">
    <source>
        <dbReference type="Proteomes" id="UP001583186"/>
    </source>
</evidence>
<feature type="compositionally biased region" description="Basic and acidic residues" evidence="1">
    <location>
        <begin position="11"/>
        <end position="21"/>
    </location>
</feature>
<proteinExistence type="predicted"/>
<dbReference type="EMBL" id="JAWCUI010000007">
    <property type="protein sequence ID" value="KAL1901515.1"/>
    <property type="molecule type" value="Genomic_DNA"/>
</dbReference>
<feature type="compositionally biased region" description="Polar residues" evidence="1">
    <location>
        <begin position="99"/>
        <end position="109"/>
    </location>
</feature>
<protein>
    <submittedName>
        <fullName evidence="2">Uncharacterized protein</fullName>
    </submittedName>
</protein>
<keyword evidence="3" id="KW-1185">Reference proteome</keyword>
<comment type="caution">
    <text evidence="2">The sequence shown here is derived from an EMBL/GenBank/DDBJ whole genome shotgun (WGS) entry which is preliminary data.</text>
</comment>
<feature type="compositionally biased region" description="Low complexity" evidence="1">
    <location>
        <begin position="326"/>
        <end position="335"/>
    </location>
</feature>
<feature type="region of interest" description="Disordered" evidence="1">
    <location>
        <begin position="1"/>
        <end position="112"/>
    </location>
</feature>
<name>A0ABR3ZN72_9PEZI</name>
<evidence type="ECO:0000313" key="2">
    <source>
        <dbReference type="EMBL" id="KAL1901515.1"/>
    </source>
</evidence>
<accession>A0ABR3ZN72</accession>
<reference evidence="2 3" key="1">
    <citation type="journal article" date="2024" name="IMA Fungus">
        <title>IMA Genome - F19 : A genome assembly and annotation guide to empower mycologists, including annotated draft genome sequences of Ceratocystis pirilliformis, Diaporthe australafricana, Fusarium ophioides, Paecilomyces lecythidis, and Sporothrix stenoceras.</title>
        <authorList>
            <person name="Aylward J."/>
            <person name="Wilson A.M."/>
            <person name="Visagie C.M."/>
            <person name="Spraker J."/>
            <person name="Barnes I."/>
            <person name="Buitendag C."/>
            <person name="Ceriani C."/>
            <person name="Del Mar Angel L."/>
            <person name="du Plessis D."/>
            <person name="Fuchs T."/>
            <person name="Gasser K."/>
            <person name="Kramer D."/>
            <person name="Li W."/>
            <person name="Munsamy K."/>
            <person name="Piso A."/>
            <person name="Price J.L."/>
            <person name="Sonnekus B."/>
            <person name="Thomas C."/>
            <person name="van der Nest A."/>
            <person name="van Dijk A."/>
            <person name="van Heerden A."/>
            <person name="van Vuuren N."/>
            <person name="Yilmaz N."/>
            <person name="Duong T.A."/>
            <person name="van der Merwe N.A."/>
            <person name="Wingfield M.J."/>
            <person name="Wingfield B.D."/>
        </authorList>
    </citation>
    <scope>NUCLEOTIDE SEQUENCE [LARGE SCALE GENOMIC DNA]</scope>
    <source>
        <strain evidence="2 3">CMW 5346</strain>
    </source>
</reference>
<feature type="compositionally biased region" description="Low complexity" evidence="1">
    <location>
        <begin position="23"/>
        <end position="38"/>
    </location>
</feature>
<feature type="compositionally biased region" description="Low complexity" evidence="1">
    <location>
        <begin position="82"/>
        <end position="94"/>
    </location>
</feature>
<feature type="region of interest" description="Disordered" evidence="1">
    <location>
        <begin position="321"/>
        <end position="347"/>
    </location>
</feature>
<evidence type="ECO:0000256" key="1">
    <source>
        <dbReference type="SAM" id="MobiDB-lite"/>
    </source>
</evidence>
<sequence>MPRNDPPNAEGKGKGKGKETDDTSTPPTTTSTTNDSPSVFSRIAQSAAGLSRDMVSARPSGGDLASLMSAEKGGQASRGQPGAAATAGEGSSAALPSWSAPQSSGSHAQQHVMEQDEAFSQFLDGTSIDMSMPTEPIIGLDDAGMEAAWKQQTTWTQDRQSGEVHTSTTTQFITQPSSAVAEQERIDGLDVVNLLAVDGPPEEEPDYGDIELAEDEITALRLALFGDRNSEEKYSAATATTTNLDWDTALNFIPDFVRPNPGGGYEEGLGGVVKSGKTQAALGLAHTPESTRQWLDQWHSVLTRYDDEVWGGLSPLVARAREEVDQLQQSEELPQQQPPDQSPASTKALNRLRQILGHLRE</sequence>
<organism evidence="2 3">
    <name type="scientific">Sporothrix stenoceras</name>
    <dbReference type="NCBI Taxonomy" id="5173"/>
    <lineage>
        <taxon>Eukaryota</taxon>
        <taxon>Fungi</taxon>
        <taxon>Dikarya</taxon>
        <taxon>Ascomycota</taxon>
        <taxon>Pezizomycotina</taxon>
        <taxon>Sordariomycetes</taxon>
        <taxon>Sordariomycetidae</taxon>
        <taxon>Ophiostomatales</taxon>
        <taxon>Ophiostomataceae</taxon>
        <taxon>Sporothrix</taxon>
    </lineage>
</organism>
<gene>
    <name evidence="2" type="ORF">Sste5346_001922</name>
</gene>
<dbReference type="Proteomes" id="UP001583186">
    <property type="component" value="Unassembled WGS sequence"/>
</dbReference>